<proteinExistence type="inferred from homology"/>
<evidence type="ECO:0000256" key="3">
    <source>
        <dbReference type="ARBA" id="ARBA00022833"/>
    </source>
</evidence>
<dbReference type="EMBL" id="FNQM01000016">
    <property type="protein sequence ID" value="SEA89172.1"/>
    <property type="molecule type" value="Genomic_DNA"/>
</dbReference>
<dbReference type="PANTHER" id="PTHR33337:SF40">
    <property type="entry name" value="CENP-V_GFA DOMAIN-CONTAINING PROTEIN-RELATED"/>
    <property type="match status" value="1"/>
</dbReference>
<feature type="domain" description="CENP-V/GFA" evidence="5">
    <location>
        <begin position="11"/>
        <end position="125"/>
    </location>
</feature>
<keyword evidence="4" id="KW-0456">Lyase</keyword>
<dbReference type="InterPro" id="IPR011057">
    <property type="entry name" value="Mss4-like_sf"/>
</dbReference>
<evidence type="ECO:0000256" key="4">
    <source>
        <dbReference type="ARBA" id="ARBA00023239"/>
    </source>
</evidence>
<dbReference type="GO" id="GO:0016846">
    <property type="term" value="F:carbon-sulfur lyase activity"/>
    <property type="evidence" value="ECO:0007669"/>
    <property type="project" value="InterPro"/>
</dbReference>
<dbReference type="RefSeq" id="WP_093255532.1">
    <property type="nucleotide sequence ID" value="NZ_FNQM01000016.1"/>
</dbReference>
<dbReference type="Gene3D" id="3.90.1590.10">
    <property type="entry name" value="glutathione-dependent formaldehyde- activating enzyme (gfa)"/>
    <property type="match status" value="1"/>
</dbReference>
<reference evidence="6 7" key="1">
    <citation type="submission" date="2016-10" db="EMBL/GenBank/DDBJ databases">
        <authorList>
            <person name="de Groot N.N."/>
        </authorList>
    </citation>
    <scope>NUCLEOTIDE SEQUENCE [LARGE SCALE GENOMIC DNA]</scope>
    <source>
        <strain evidence="6 7">DSM 15345</strain>
    </source>
</reference>
<evidence type="ECO:0000313" key="6">
    <source>
        <dbReference type="EMBL" id="SEA89172.1"/>
    </source>
</evidence>
<accession>A0A1H4EY31</accession>
<keyword evidence="3" id="KW-0862">Zinc</keyword>
<keyword evidence="7" id="KW-1185">Reference proteome</keyword>
<dbReference type="PANTHER" id="PTHR33337">
    <property type="entry name" value="GFA DOMAIN-CONTAINING PROTEIN"/>
    <property type="match status" value="1"/>
</dbReference>
<evidence type="ECO:0000256" key="2">
    <source>
        <dbReference type="ARBA" id="ARBA00022723"/>
    </source>
</evidence>
<evidence type="ECO:0000259" key="5">
    <source>
        <dbReference type="PROSITE" id="PS51891"/>
    </source>
</evidence>
<evidence type="ECO:0000256" key="1">
    <source>
        <dbReference type="ARBA" id="ARBA00005495"/>
    </source>
</evidence>
<sequence>MAANEVAEGATQGGCLCGAVRYTLEKPAHHVSLCHCGMCRRQTGGPVMALHGVGAVAVSDAEGMLRWYGSSDWGERGFCSRCGSNLMWRMKETGETLPAAGSLDSAAGLVIASHVFVDDKPGFYEFADDTPRLTSAEAEAMFTGAQQG</sequence>
<keyword evidence="2" id="KW-0479">Metal-binding</keyword>
<dbReference type="InterPro" id="IPR006913">
    <property type="entry name" value="CENP-V/GFA"/>
</dbReference>
<gene>
    <name evidence="6" type="ORF">SAMN05444370_11635</name>
</gene>
<dbReference type="PROSITE" id="PS51891">
    <property type="entry name" value="CENP_V_GFA"/>
    <property type="match status" value="1"/>
</dbReference>
<organism evidence="6 7">
    <name type="scientific">Rubrimonas cliftonensis</name>
    <dbReference type="NCBI Taxonomy" id="89524"/>
    <lineage>
        <taxon>Bacteria</taxon>
        <taxon>Pseudomonadati</taxon>
        <taxon>Pseudomonadota</taxon>
        <taxon>Alphaproteobacteria</taxon>
        <taxon>Rhodobacterales</taxon>
        <taxon>Paracoccaceae</taxon>
        <taxon>Rubrimonas</taxon>
    </lineage>
</organism>
<dbReference type="Pfam" id="PF04828">
    <property type="entry name" value="GFA"/>
    <property type="match status" value="1"/>
</dbReference>
<name>A0A1H4EY31_9RHOB</name>
<protein>
    <submittedName>
        <fullName evidence="6">Uncharacterized conserved protein</fullName>
    </submittedName>
</protein>
<evidence type="ECO:0000313" key="7">
    <source>
        <dbReference type="Proteomes" id="UP000198703"/>
    </source>
</evidence>
<dbReference type="Proteomes" id="UP000198703">
    <property type="component" value="Unassembled WGS sequence"/>
</dbReference>
<dbReference type="GO" id="GO:0046872">
    <property type="term" value="F:metal ion binding"/>
    <property type="evidence" value="ECO:0007669"/>
    <property type="project" value="UniProtKB-KW"/>
</dbReference>
<dbReference type="STRING" id="89524.SAMN05444370_11635"/>
<dbReference type="SUPFAM" id="SSF51316">
    <property type="entry name" value="Mss4-like"/>
    <property type="match status" value="1"/>
</dbReference>
<dbReference type="AlphaFoldDB" id="A0A1H4EY31"/>
<comment type="similarity">
    <text evidence="1">Belongs to the Gfa family.</text>
</comment>
<dbReference type="OrthoDB" id="9807246at2"/>